<keyword evidence="2" id="KW-1185">Reference proteome</keyword>
<gene>
    <name evidence="1" type="ORF">PACLA_8A069516</name>
</gene>
<organism evidence="1 2">
    <name type="scientific">Paramuricea clavata</name>
    <name type="common">Red gorgonian</name>
    <name type="synonym">Violescent sea-whip</name>
    <dbReference type="NCBI Taxonomy" id="317549"/>
    <lineage>
        <taxon>Eukaryota</taxon>
        <taxon>Metazoa</taxon>
        <taxon>Cnidaria</taxon>
        <taxon>Anthozoa</taxon>
        <taxon>Octocorallia</taxon>
        <taxon>Malacalcyonacea</taxon>
        <taxon>Plexauridae</taxon>
        <taxon>Paramuricea</taxon>
    </lineage>
</organism>
<dbReference type="Pfam" id="PF14291">
    <property type="entry name" value="DUF4371"/>
    <property type="match status" value="1"/>
</dbReference>
<dbReference type="InterPro" id="IPR012337">
    <property type="entry name" value="RNaseH-like_sf"/>
</dbReference>
<protein>
    <submittedName>
        <fullName evidence="1">Zinc finger MYM-type 1</fullName>
    </submittedName>
</protein>
<dbReference type="PANTHER" id="PTHR45749:SF37">
    <property type="entry name" value="OS05G0311600 PROTEIN"/>
    <property type="match status" value="1"/>
</dbReference>
<name>A0A6S7IZQ4_PARCT</name>
<dbReference type="PANTHER" id="PTHR45749">
    <property type="match status" value="1"/>
</dbReference>
<proteinExistence type="predicted"/>
<dbReference type="AlphaFoldDB" id="A0A6S7IZQ4"/>
<dbReference type="OrthoDB" id="10034127at2759"/>
<dbReference type="SUPFAM" id="SSF53098">
    <property type="entry name" value="Ribonuclease H-like"/>
    <property type="match status" value="1"/>
</dbReference>
<evidence type="ECO:0000313" key="1">
    <source>
        <dbReference type="EMBL" id="CAB4010742.1"/>
    </source>
</evidence>
<reference evidence="1" key="1">
    <citation type="submission" date="2020-04" db="EMBL/GenBank/DDBJ databases">
        <authorList>
            <person name="Alioto T."/>
            <person name="Alioto T."/>
            <person name="Gomez Garrido J."/>
        </authorList>
    </citation>
    <scope>NUCLEOTIDE SEQUENCE</scope>
    <source>
        <strain evidence="1">A484AB</strain>
    </source>
</reference>
<sequence>MGKNTPMADDSQVEQLFLPNPTETAFTKTGFCDWKHAKEKGKGFQQHQSSNDHLKSMEIYDERKMRNLQGSTVVASLVSLNTDQKQWLFAVFNVSRYLCANSLPFRGTNESDIDAADGLFLRAFSQLLFPLEEKWKKIQKNIPKNAKYTSPDIQNEVIEVLASLVKNKIAEDVRRAELFTIMADGTTDKNRKEIQGLVCRYLSNKGKVEEHCLNVKGIDDRSAKGIFNFITETLAEFEISVDGLVSQSFDGASVMSGNYNGLQRLVSDFCDRYILYVHCFLHKIHLVVTYIMENLDEIKEYYGTITALYNFFKKSAVLESYDGTALKRLIETRWSGHYNSTSQVNKNYGDLIQALIVPSKQ</sequence>
<evidence type="ECO:0000313" key="2">
    <source>
        <dbReference type="Proteomes" id="UP001152795"/>
    </source>
</evidence>
<accession>A0A6S7IZQ4</accession>
<dbReference type="Proteomes" id="UP001152795">
    <property type="component" value="Unassembled WGS sequence"/>
</dbReference>
<dbReference type="EMBL" id="CACRXK020006887">
    <property type="protein sequence ID" value="CAB4010742.1"/>
    <property type="molecule type" value="Genomic_DNA"/>
</dbReference>
<comment type="caution">
    <text evidence="1">The sequence shown here is derived from an EMBL/GenBank/DDBJ whole genome shotgun (WGS) entry which is preliminary data.</text>
</comment>
<dbReference type="InterPro" id="IPR025398">
    <property type="entry name" value="DUF4371"/>
</dbReference>